<dbReference type="Proteomes" id="UP001152300">
    <property type="component" value="Unassembled WGS sequence"/>
</dbReference>
<evidence type="ECO:0000313" key="2">
    <source>
        <dbReference type="EMBL" id="KAJ8070335.1"/>
    </source>
</evidence>
<feature type="compositionally biased region" description="Low complexity" evidence="1">
    <location>
        <begin position="145"/>
        <end position="159"/>
    </location>
</feature>
<accession>A0A9X0DQ23</accession>
<feature type="region of interest" description="Disordered" evidence="1">
    <location>
        <begin position="142"/>
        <end position="161"/>
    </location>
</feature>
<keyword evidence="3" id="KW-1185">Reference proteome</keyword>
<protein>
    <submittedName>
        <fullName evidence="2">Uncharacterized protein</fullName>
    </submittedName>
</protein>
<reference evidence="2" key="1">
    <citation type="submission" date="2022-11" db="EMBL/GenBank/DDBJ databases">
        <title>Genome Resource of Sclerotinia nivalis Strain SnTB1, a Plant Pathogen Isolated from American Ginseng.</title>
        <authorList>
            <person name="Fan S."/>
        </authorList>
    </citation>
    <scope>NUCLEOTIDE SEQUENCE</scope>
    <source>
        <strain evidence="2">SnTB1</strain>
    </source>
</reference>
<dbReference type="OrthoDB" id="5336357at2759"/>
<feature type="region of interest" description="Disordered" evidence="1">
    <location>
        <begin position="1"/>
        <end position="58"/>
    </location>
</feature>
<dbReference type="AlphaFoldDB" id="A0A9X0DQ23"/>
<dbReference type="EMBL" id="JAPEIS010000001">
    <property type="protein sequence ID" value="KAJ8070335.1"/>
    <property type="molecule type" value="Genomic_DNA"/>
</dbReference>
<feature type="compositionally biased region" description="Low complexity" evidence="1">
    <location>
        <begin position="16"/>
        <end position="31"/>
    </location>
</feature>
<comment type="caution">
    <text evidence="2">The sequence shown here is derived from an EMBL/GenBank/DDBJ whole genome shotgun (WGS) entry which is preliminary data.</text>
</comment>
<name>A0A9X0DQ23_9HELO</name>
<proteinExistence type="predicted"/>
<evidence type="ECO:0000313" key="3">
    <source>
        <dbReference type="Proteomes" id="UP001152300"/>
    </source>
</evidence>
<gene>
    <name evidence="2" type="ORF">OCU04_000715</name>
</gene>
<sequence length="252" mass="27592">MYLKRKRSESEISTASSLLPSPLHSNNNFNSMHIDSPSIASPNLFSSRTRKRHRDNRPNEEIVHRMSADSNNPTFASQALINSTENTLSLLYSAQQLPNIDTSCMSPPSPSAISPRTVIPHPPNNTAHQASLHSFWQLPSTRQISPDSDSSYASSTSVSPKTITHPLLLPTNCEDCDESLANREGGDEMDVDTIMDINMHGAGETNHGCTSCGKQVCHSCAVSNLGMERKCLTCAGRDRNGRRWVGGLGWMN</sequence>
<feature type="compositionally biased region" description="Polar residues" evidence="1">
    <location>
        <begin position="38"/>
        <end position="47"/>
    </location>
</feature>
<organism evidence="2 3">
    <name type="scientific">Sclerotinia nivalis</name>
    <dbReference type="NCBI Taxonomy" id="352851"/>
    <lineage>
        <taxon>Eukaryota</taxon>
        <taxon>Fungi</taxon>
        <taxon>Dikarya</taxon>
        <taxon>Ascomycota</taxon>
        <taxon>Pezizomycotina</taxon>
        <taxon>Leotiomycetes</taxon>
        <taxon>Helotiales</taxon>
        <taxon>Sclerotiniaceae</taxon>
        <taxon>Sclerotinia</taxon>
    </lineage>
</organism>
<evidence type="ECO:0000256" key="1">
    <source>
        <dbReference type="SAM" id="MobiDB-lite"/>
    </source>
</evidence>